<gene>
    <name evidence="1" type="ORF">P7E30_00880</name>
</gene>
<accession>A0AAE4HNR3</accession>
<sequence length="45" mass="4750">MAVVGAVSSSSEFVSIGSEISVDETVMKVLLVSVVVVERVECSYE</sequence>
<reference evidence="1" key="1">
    <citation type="submission" date="2023-03" db="EMBL/GenBank/DDBJ databases">
        <authorList>
            <person name="Shen W."/>
            <person name="Cai J."/>
        </authorList>
    </citation>
    <scope>NUCLEOTIDE SEQUENCE</scope>
    <source>
        <strain evidence="1">K69-2</strain>
    </source>
</reference>
<evidence type="ECO:0000313" key="2">
    <source>
        <dbReference type="Proteomes" id="UP001183682"/>
    </source>
</evidence>
<comment type="caution">
    <text evidence="1">The sequence shown here is derived from an EMBL/GenBank/DDBJ whole genome shotgun (WGS) entry which is preliminary data.</text>
</comment>
<dbReference type="EMBL" id="JARPZN010000001">
    <property type="protein sequence ID" value="MDT2688758.1"/>
    <property type="molecule type" value="Genomic_DNA"/>
</dbReference>
<proteinExistence type="predicted"/>
<dbReference type="AlphaFoldDB" id="A0AAE4HNR3"/>
<name>A0AAE4HNR3_ENTGA</name>
<evidence type="ECO:0000313" key="1">
    <source>
        <dbReference type="EMBL" id="MDT2688758.1"/>
    </source>
</evidence>
<protein>
    <submittedName>
        <fullName evidence="1">Uncharacterized protein</fullName>
    </submittedName>
</protein>
<dbReference type="Proteomes" id="UP001183682">
    <property type="component" value="Unassembled WGS sequence"/>
</dbReference>
<organism evidence="1 2">
    <name type="scientific">Enterococcus gallinarum</name>
    <dbReference type="NCBI Taxonomy" id="1353"/>
    <lineage>
        <taxon>Bacteria</taxon>
        <taxon>Bacillati</taxon>
        <taxon>Bacillota</taxon>
        <taxon>Bacilli</taxon>
        <taxon>Lactobacillales</taxon>
        <taxon>Enterococcaceae</taxon>
        <taxon>Enterococcus</taxon>
    </lineage>
</organism>